<sequence>MEFLVAEARLVELFDQLVRVEILLWNTVERRLRDDHALPLPWFEMMRVTDRLGGARVRDIAEAMTITEGGASKVVDRVQAAGHAERQRDPADGRSHRITLTRSGTRLLHAATTTVEAELAERIGAVLGPGSVDRLEATLRLLRSANLSAAPTAEQEKE</sequence>
<dbReference type="OrthoDB" id="122135at2"/>
<dbReference type="EMBL" id="VXLC01000008">
    <property type="protein sequence ID" value="KAA8887247.1"/>
    <property type="molecule type" value="Genomic_DNA"/>
</dbReference>
<dbReference type="Gene3D" id="1.10.10.10">
    <property type="entry name" value="Winged helix-like DNA-binding domain superfamily/Winged helix DNA-binding domain"/>
    <property type="match status" value="1"/>
</dbReference>
<proteinExistence type="predicted"/>
<keyword evidence="3" id="KW-1185">Reference proteome</keyword>
<dbReference type="InterPro" id="IPR000835">
    <property type="entry name" value="HTH_MarR-typ"/>
</dbReference>
<gene>
    <name evidence="2" type="ORF">F3087_20330</name>
</gene>
<name>A0A5N0ECS4_9NOCA</name>
<dbReference type="Proteomes" id="UP000323876">
    <property type="component" value="Unassembled WGS sequence"/>
</dbReference>
<dbReference type="SUPFAM" id="SSF46785">
    <property type="entry name" value="Winged helix' DNA-binding domain"/>
    <property type="match status" value="1"/>
</dbReference>
<dbReference type="AlphaFoldDB" id="A0A5N0ECS4"/>
<dbReference type="GO" id="GO:0006950">
    <property type="term" value="P:response to stress"/>
    <property type="evidence" value="ECO:0007669"/>
    <property type="project" value="TreeGrafter"/>
</dbReference>
<dbReference type="PANTHER" id="PTHR33164">
    <property type="entry name" value="TRANSCRIPTIONAL REGULATOR, MARR FAMILY"/>
    <property type="match status" value="1"/>
</dbReference>
<dbReference type="Pfam" id="PF12802">
    <property type="entry name" value="MarR_2"/>
    <property type="match status" value="1"/>
</dbReference>
<dbReference type="GO" id="GO:0003700">
    <property type="term" value="F:DNA-binding transcription factor activity"/>
    <property type="evidence" value="ECO:0007669"/>
    <property type="project" value="InterPro"/>
</dbReference>
<dbReference type="PROSITE" id="PS50995">
    <property type="entry name" value="HTH_MARR_2"/>
    <property type="match status" value="1"/>
</dbReference>
<evidence type="ECO:0000259" key="1">
    <source>
        <dbReference type="PROSITE" id="PS50995"/>
    </source>
</evidence>
<organism evidence="2 3">
    <name type="scientific">Nocardia colli</name>
    <dbReference type="NCBI Taxonomy" id="2545717"/>
    <lineage>
        <taxon>Bacteria</taxon>
        <taxon>Bacillati</taxon>
        <taxon>Actinomycetota</taxon>
        <taxon>Actinomycetes</taxon>
        <taxon>Mycobacteriales</taxon>
        <taxon>Nocardiaceae</taxon>
        <taxon>Nocardia</taxon>
    </lineage>
</organism>
<dbReference type="SMART" id="SM00347">
    <property type="entry name" value="HTH_MARR"/>
    <property type="match status" value="1"/>
</dbReference>
<dbReference type="InterPro" id="IPR039422">
    <property type="entry name" value="MarR/SlyA-like"/>
</dbReference>
<evidence type="ECO:0000313" key="3">
    <source>
        <dbReference type="Proteomes" id="UP000323876"/>
    </source>
</evidence>
<protein>
    <submittedName>
        <fullName evidence="2">Winged helix-turn-helix transcriptional regulator</fullName>
    </submittedName>
</protein>
<evidence type="ECO:0000313" key="2">
    <source>
        <dbReference type="EMBL" id="KAA8887247.1"/>
    </source>
</evidence>
<dbReference type="PANTHER" id="PTHR33164:SF94">
    <property type="entry name" value="TRANSCRIPTIONAL REGULATORY PROTEIN-RELATED"/>
    <property type="match status" value="1"/>
</dbReference>
<reference evidence="2 3" key="1">
    <citation type="submission" date="2019-09" db="EMBL/GenBank/DDBJ databases">
        <authorList>
            <person name="Wang X."/>
        </authorList>
    </citation>
    <scope>NUCLEOTIDE SEQUENCE [LARGE SCALE GENOMIC DNA]</scope>
    <source>
        <strain evidence="2 3">CICC 11023</strain>
    </source>
</reference>
<accession>A0A5N0ECS4</accession>
<dbReference type="InterPro" id="IPR036388">
    <property type="entry name" value="WH-like_DNA-bd_sf"/>
</dbReference>
<comment type="caution">
    <text evidence="2">The sequence shown here is derived from an EMBL/GenBank/DDBJ whole genome shotgun (WGS) entry which is preliminary data.</text>
</comment>
<feature type="domain" description="HTH marR-type" evidence="1">
    <location>
        <begin position="10"/>
        <end position="144"/>
    </location>
</feature>
<dbReference type="InterPro" id="IPR036390">
    <property type="entry name" value="WH_DNA-bd_sf"/>
</dbReference>